<gene>
    <name evidence="6" type="ORF">RHGRI_009845</name>
</gene>
<evidence type="ECO:0000256" key="3">
    <source>
        <dbReference type="ARBA" id="ARBA00022989"/>
    </source>
</evidence>
<comment type="subcellular location">
    <subcellularLocation>
        <location evidence="1">Membrane</location>
        <topology evidence="1">Multi-pass membrane protein</topology>
    </subcellularLocation>
</comment>
<accession>A0AAV6KGC3</accession>
<dbReference type="AlphaFoldDB" id="A0AAV6KGC3"/>
<feature type="transmembrane region" description="Helical" evidence="5">
    <location>
        <begin position="64"/>
        <end position="86"/>
    </location>
</feature>
<feature type="transmembrane region" description="Helical" evidence="5">
    <location>
        <begin position="38"/>
        <end position="58"/>
    </location>
</feature>
<dbReference type="Pfam" id="PF04241">
    <property type="entry name" value="DUF423"/>
    <property type="match status" value="1"/>
</dbReference>
<sequence>MDPRLWHKVAALSGISALGLGTYSAHGFKPKNPTYKEVWRTAILYQLVHTAALLAAPVTTHPNIFGGLLTTGIVTFSGSCYVVALLEDRKYGTLARFGACAFIAAWASLLF</sequence>
<keyword evidence="2 5" id="KW-0812">Transmembrane</keyword>
<keyword evidence="7" id="KW-1185">Reference proteome</keyword>
<keyword evidence="3 5" id="KW-1133">Transmembrane helix</keyword>
<comment type="caution">
    <text evidence="6">The sequence shown here is derived from an EMBL/GenBank/DDBJ whole genome shotgun (WGS) entry which is preliminary data.</text>
</comment>
<evidence type="ECO:0000256" key="5">
    <source>
        <dbReference type="SAM" id="Phobius"/>
    </source>
</evidence>
<evidence type="ECO:0000256" key="2">
    <source>
        <dbReference type="ARBA" id="ARBA00022692"/>
    </source>
</evidence>
<dbReference type="PANTHER" id="PTHR43461">
    <property type="entry name" value="TRANSMEMBRANE PROTEIN 256"/>
    <property type="match status" value="1"/>
</dbReference>
<evidence type="ECO:0000256" key="1">
    <source>
        <dbReference type="ARBA" id="ARBA00004141"/>
    </source>
</evidence>
<dbReference type="GO" id="GO:0016020">
    <property type="term" value="C:membrane"/>
    <property type="evidence" value="ECO:0007669"/>
    <property type="project" value="UniProtKB-SubCell"/>
</dbReference>
<keyword evidence="4 5" id="KW-0472">Membrane</keyword>
<evidence type="ECO:0000313" key="7">
    <source>
        <dbReference type="Proteomes" id="UP000823749"/>
    </source>
</evidence>
<evidence type="ECO:0000313" key="6">
    <source>
        <dbReference type="EMBL" id="KAG5551572.1"/>
    </source>
</evidence>
<evidence type="ECO:0008006" key="8">
    <source>
        <dbReference type="Google" id="ProtNLM"/>
    </source>
</evidence>
<dbReference type="EMBL" id="JACTNZ010000004">
    <property type="protein sequence ID" value="KAG5551572.1"/>
    <property type="molecule type" value="Genomic_DNA"/>
</dbReference>
<dbReference type="Proteomes" id="UP000823749">
    <property type="component" value="Chromosome 4"/>
</dbReference>
<dbReference type="InterPro" id="IPR006696">
    <property type="entry name" value="DUF423"/>
</dbReference>
<proteinExistence type="predicted"/>
<reference evidence="6" key="1">
    <citation type="submission" date="2020-08" db="EMBL/GenBank/DDBJ databases">
        <title>Plant Genome Project.</title>
        <authorList>
            <person name="Zhang R.-G."/>
        </authorList>
    </citation>
    <scope>NUCLEOTIDE SEQUENCE</scope>
    <source>
        <strain evidence="6">WSP0</strain>
        <tissue evidence="6">Leaf</tissue>
    </source>
</reference>
<name>A0AAV6KGC3_9ERIC</name>
<evidence type="ECO:0000256" key="4">
    <source>
        <dbReference type="ARBA" id="ARBA00023136"/>
    </source>
</evidence>
<dbReference type="PANTHER" id="PTHR43461:SF1">
    <property type="entry name" value="TRANSMEMBRANE PROTEIN 256"/>
    <property type="match status" value="1"/>
</dbReference>
<protein>
    <recommendedName>
        <fullName evidence="8">Transmembrane protein 256 homolog</fullName>
    </recommendedName>
</protein>
<feature type="transmembrane region" description="Helical" evidence="5">
    <location>
        <begin position="93"/>
        <end position="110"/>
    </location>
</feature>
<organism evidence="6 7">
    <name type="scientific">Rhododendron griersonianum</name>
    <dbReference type="NCBI Taxonomy" id="479676"/>
    <lineage>
        <taxon>Eukaryota</taxon>
        <taxon>Viridiplantae</taxon>
        <taxon>Streptophyta</taxon>
        <taxon>Embryophyta</taxon>
        <taxon>Tracheophyta</taxon>
        <taxon>Spermatophyta</taxon>
        <taxon>Magnoliopsida</taxon>
        <taxon>eudicotyledons</taxon>
        <taxon>Gunneridae</taxon>
        <taxon>Pentapetalae</taxon>
        <taxon>asterids</taxon>
        <taxon>Ericales</taxon>
        <taxon>Ericaceae</taxon>
        <taxon>Ericoideae</taxon>
        <taxon>Rhodoreae</taxon>
        <taxon>Rhododendron</taxon>
    </lineage>
</organism>